<keyword evidence="2" id="KW-0808">Transferase</keyword>
<gene>
    <name evidence="6" type="ORF">J6I44_00230</name>
</gene>
<protein>
    <recommendedName>
        <fullName evidence="8">Sugar (Pentulose or hexulose) kinase</fullName>
    </recommendedName>
</protein>
<dbReference type="EMBL" id="JAGGJA010000001">
    <property type="protein sequence ID" value="MCW9705251.1"/>
    <property type="molecule type" value="Genomic_DNA"/>
</dbReference>
<dbReference type="Gene3D" id="3.30.420.40">
    <property type="match status" value="2"/>
</dbReference>
<evidence type="ECO:0000313" key="7">
    <source>
        <dbReference type="Proteomes" id="UP001207918"/>
    </source>
</evidence>
<dbReference type="InterPro" id="IPR043129">
    <property type="entry name" value="ATPase_NBD"/>
</dbReference>
<feature type="domain" description="Carbohydrate kinase FGGY C-terminal" evidence="5">
    <location>
        <begin position="250"/>
        <end position="446"/>
    </location>
</feature>
<evidence type="ECO:0000256" key="2">
    <source>
        <dbReference type="ARBA" id="ARBA00022679"/>
    </source>
</evidence>
<dbReference type="RefSeq" id="WP_265763914.1">
    <property type="nucleotide sequence ID" value="NZ_JAGGJA010000001.1"/>
</dbReference>
<dbReference type="Pfam" id="PF21546">
    <property type="entry name" value="FGGY_C_2"/>
    <property type="match status" value="1"/>
</dbReference>
<keyword evidence="3" id="KW-0418">Kinase</keyword>
<dbReference type="PANTHER" id="PTHR43095">
    <property type="entry name" value="SUGAR KINASE"/>
    <property type="match status" value="1"/>
</dbReference>
<dbReference type="Pfam" id="PF00370">
    <property type="entry name" value="FGGY_N"/>
    <property type="match status" value="1"/>
</dbReference>
<proteinExistence type="inferred from homology"/>
<evidence type="ECO:0000259" key="5">
    <source>
        <dbReference type="Pfam" id="PF21546"/>
    </source>
</evidence>
<sequence>MKQSKPIPVTAIFDIGRTNKKFFLFDKDYKILQKQQTNLEPTKDEDGYPCEELEALDSWVRTKLKKALQNDGFTVKRLNFSAYGASFVHLDRNGQAVTPLYNYLKDYPEELLEKLYQDYGGEEQFSLETSSPPMGMLNSGLQLYWLKHKRPLKFKEIQHSLHFPQYLSHLICGKLSTELTSIGCHTALWNYDTEDYHQWTQEEDIAELFPKIQTVFQTYDTDYEQSSFKTGIGIHDSSAALAPYLIAFEEPFILASTGTWSINLNPFNDEPLTFGELKKDCLCYMNIFGNQVKAARFFLGKEYQHQTKKLSDHFNRKFVEGSVELDPELIQKLAANPDPAKKLKLEKGHNSGPYPQEEQGDWEVHQFDSYKEGYHQLLLDLVAIQVASLKLAEGSTDIEKVIVTGGFSQSDFFTTLLASLLPEKKIYTSSLPHASALGAAMVVNNDTDKKRADVFQEKLGLTHHEPHDKLKGLNYSWAQSVAG</sequence>
<dbReference type="InterPro" id="IPR050406">
    <property type="entry name" value="FGGY_Carb_Kinase"/>
</dbReference>
<dbReference type="Proteomes" id="UP001207918">
    <property type="component" value="Unassembled WGS sequence"/>
</dbReference>
<keyword evidence="7" id="KW-1185">Reference proteome</keyword>
<evidence type="ECO:0000256" key="1">
    <source>
        <dbReference type="ARBA" id="ARBA00009156"/>
    </source>
</evidence>
<feature type="domain" description="Carbohydrate kinase FGGY N-terminal" evidence="4">
    <location>
        <begin position="12"/>
        <end position="205"/>
    </location>
</feature>
<dbReference type="CDD" id="cd07772">
    <property type="entry name" value="ASKHA_NBD_FGGY_NaCK-like"/>
    <property type="match status" value="1"/>
</dbReference>
<evidence type="ECO:0000256" key="3">
    <source>
        <dbReference type="ARBA" id="ARBA00022777"/>
    </source>
</evidence>
<dbReference type="InterPro" id="IPR018484">
    <property type="entry name" value="FGGY_N"/>
</dbReference>
<organism evidence="6 7">
    <name type="scientific">Fodinibius salsisoli</name>
    <dbReference type="NCBI Taxonomy" id="2820877"/>
    <lineage>
        <taxon>Bacteria</taxon>
        <taxon>Pseudomonadati</taxon>
        <taxon>Balneolota</taxon>
        <taxon>Balneolia</taxon>
        <taxon>Balneolales</taxon>
        <taxon>Balneolaceae</taxon>
        <taxon>Fodinibius</taxon>
    </lineage>
</organism>
<dbReference type="InterPro" id="IPR049382">
    <property type="entry name" value="FGGY_C_2"/>
</dbReference>
<evidence type="ECO:0008006" key="8">
    <source>
        <dbReference type="Google" id="ProtNLM"/>
    </source>
</evidence>
<comment type="similarity">
    <text evidence="1">Belongs to the FGGY kinase family.</text>
</comment>
<comment type="caution">
    <text evidence="6">The sequence shown here is derived from an EMBL/GenBank/DDBJ whole genome shotgun (WGS) entry which is preliminary data.</text>
</comment>
<reference evidence="6 7" key="1">
    <citation type="submission" date="2021-03" db="EMBL/GenBank/DDBJ databases">
        <title>Aliifodinibius sp. nov., a new bacterium isolated from saline soil.</title>
        <authorList>
            <person name="Galisteo C."/>
            <person name="De La Haba R."/>
            <person name="Sanchez-Porro C."/>
            <person name="Ventosa A."/>
        </authorList>
    </citation>
    <scope>NUCLEOTIDE SEQUENCE [LARGE SCALE GENOMIC DNA]</scope>
    <source>
        <strain evidence="6 7">1BSP15-2V2</strain>
    </source>
</reference>
<evidence type="ECO:0000259" key="4">
    <source>
        <dbReference type="Pfam" id="PF00370"/>
    </source>
</evidence>
<accession>A0ABT3PH47</accession>
<dbReference type="SUPFAM" id="SSF53067">
    <property type="entry name" value="Actin-like ATPase domain"/>
    <property type="match status" value="2"/>
</dbReference>
<name>A0ABT3PH47_9BACT</name>
<evidence type="ECO:0000313" key="6">
    <source>
        <dbReference type="EMBL" id="MCW9705251.1"/>
    </source>
</evidence>